<organism evidence="3">
    <name type="scientific">Trepomonas sp. PC1</name>
    <dbReference type="NCBI Taxonomy" id="1076344"/>
    <lineage>
        <taxon>Eukaryota</taxon>
        <taxon>Metamonada</taxon>
        <taxon>Diplomonadida</taxon>
        <taxon>Hexamitidae</taxon>
        <taxon>Hexamitinae</taxon>
        <taxon>Trepomonas</taxon>
    </lineage>
</organism>
<feature type="transmembrane region" description="Helical" evidence="1">
    <location>
        <begin position="21"/>
        <end position="41"/>
    </location>
</feature>
<sequence length="478" mass="54936">NFFDEKENNKNSKQPINKKKFKLIIIYTLIAIVGLLFFITFKKKSTYNYQFSHLNDYSYMDATGAGIYTHQQLKEQKQLLKKNFFCNTHSNSQCSRNTEQMLLNTRINVLKMLNADPNYYQVVFTKSTTHSLNIIANSLDGGHLSVHKYSHTSVIGMRSSFDRYDVIDNFSNVQTEKINYNIDDQLGKNKIQYRKTQKFNLLAFPAKDNFLGIEQNLSMINQIDYFGYNDEQTLTLLDAAAYLPQKNLNLSQIFPHFVVFSAYKLFGLPTSVGVLVIRQDIYPSLNKQFFGGGTTTMVNLYNKHNQNFKLNYERFEDGTVDFLGVAVFNVQLQNRLKNGIKSVQGKIVQLLNNEMAGLKHKNGQSLVELYSDPQSGIFSFNLKHNNGSYIGYSVVQKELDNQKITARTGCVCNPGACYEVLNISQELVEKLIDLKRSCNEDYDFEGDKPLGVVRISLGYWNNERDVRRAIKALKRFID</sequence>
<proteinExistence type="predicted"/>
<dbReference type="PANTHER" id="PTHR14237">
    <property type="entry name" value="MOLYBDOPTERIN COFACTOR SULFURASE MOSC"/>
    <property type="match status" value="1"/>
</dbReference>
<feature type="domain" description="Aminotransferase class V" evidence="2">
    <location>
        <begin position="61"/>
        <end position="468"/>
    </location>
</feature>
<reference evidence="3" key="1">
    <citation type="submission" date="2015-07" db="EMBL/GenBank/DDBJ databases">
        <title>Adaptation to a free-living lifestyle via gene acquisitions in the diplomonad Trepomonas sp. PC1.</title>
        <authorList>
            <person name="Xu F."/>
            <person name="Jerlstrom-Hultqvist J."/>
            <person name="Kolisko M."/>
            <person name="Simpson A.G.B."/>
            <person name="Roger A.J."/>
            <person name="Svard S.G."/>
            <person name="Andersson J.O."/>
        </authorList>
    </citation>
    <scope>NUCLEOTIDE SEQUENCE</scope>
    <source>
        <strain evidence="3">PC1</strain>
    </source>
</reference>
<dbReference type="InterPro" id="IPR015422">
    <property type="entry name" value="PyrdxlP-dep_Trfase_small"/>
</dbReference>
<feature type="non-terminal residue" evidence="3">
    <location>
        <position position="1"/>
    </location>
</feature>
<dbReference type="InterPro" id="IPR000192">
    <property type="entry name" value="Aminotrans_V_dom"/>
</dbReference>
<keyword evidence="1" id="KW-1133">Transmembrane helix</keyword>
<dbReference type="SUPFAM" id="SSF53383">
    <property type="entry name" value="PLP-dependent transferases"/>
    <property type="match status" value="1"/>
</dbReference>
<dbReference type="AlphaFoldDB" id="A0A146KE75"/>
<keyword evidence="1" id="KW-0812">Transmembrane</keyword>
<evidence type="ECO:0000313" key="3">
    <source>
        <dbReference type="EMBL" id="JAP95043.1"/>
    </source>
</evidence>
<dbReference type="InterPro" id="IPR015421">
    <property type="entry name" value="PyrdxlP-dep_Trfase_major"/>
</dbReference>
<keyword evidence="1" id="KW-0472">Membrane</keyword>
<dbReference type="Pfam" id="PF00266">
    <property type="entry name" value="Aminotran_5"/>
    <property type="match status" value="1"/>
</dbReference>
<evidence type="ECO:0000256" key="1">
    <source>
        <dbReference type="SAM" id="Phobius"/>
    </source>
</evidence>
<dbReference type="PANTHER" id="PTHR14237:SF80">
    <property type="entry name" value="MOLYBDENUM COFACTOR SULFURASE"/>
    <property type="match status" value="1"/>
</dbReference>
<evidence type="ECO:0000259" key="2">
    <source>
        <dbReference type="Pfam" id="PF00266"/>
    </source>
</evidence>
<dbReference type="Gene3D" id="3.40.640.10">
    <property type="entry name" value="Type I PLP-dependent aspartate aminotransferase-like (Major domain)"/>
    <property type="match status" value="1"/>
</dbReference>
<gene>
    <name evidence="3" type="ORF">TPC1_12085</name>
</gene>
<protein>
    <submittedName>
        <fullName evidence="3">Molybdenum cofactor sulfurase</fullName>
    </submittedName>
</protein>
<dbReference type="EMBL" id="GDID01001563">
    <property type="protein sequence ID" value="JAP95043.1"/>
    <property type="molecule type" value="Transcribed_RNA"/>
</dbReference>
<accession>A0A146KE75</accession>
<name>A0A146KE75_9EUKA</name>
<dbReference type="Gene3D" id="3.90.1150.10">
    <property type="entry name" value="Aspartate Aminotransferase, domain 1"/>
    <property type="match status" value="1"/>
</dbReference>
<dbReference type="InterPro" id="IPR015424">
    <property type="entry name" value="PyrdxlP-dep_Trfase"/>
</dbReference>